<proteinExistence type="predicted"/>
<dbReference type="InterPro" id="IPR051312">
    <property type="entry name" value="Diverse_Substr_Oxidored"/>
</dbReference>
<keyword evidence="3" id="KW-0560">Oxidoreductase</keyword>
<comment type="caution">
    <text evidence="5">The sequence shown here is derived from an EMBL/GenBank/DDBJ whole genome shotgun (WGS) entry which is preliminary data.</text>
</comment>
<dbReference type="Pfam" id="PF00941">
    <property type="entry name" value="FAD_binding_5"/>
    <property type="match status" value="1"/>
</dbReference>
<evidence type="ECO:0000256" key="2">
    <source>
        <dbReference type="ARBA" id="ARBA00022827"/>
    </source>
</evidence>
<dbReference type="SUPFAM" id="SSF55447">
    <property type="entry name" value="CO dehydrogenase flavoprotein C-terminal domain-like"/>
    <property type="match status" value="1"/>
</dbReference>
<sequence>MKPAPFAYMAPSSLAETLEALAAYGDEAKLLAGGQSLMPLLNMRLTTPEVIVDVNRMTELDYIRQEDGVVCIGALTRQYKLEQDALIEVLLPFLQPVVKLIGHPPIRHAGTVGGSLAHADPAAELPAAMCALKAMFKIAGPSGERLVSADAFFTGYLTVDMAPDEMLVEVRIPAPQRAVWGIREYARRAGDFALAGAAVVVDLGPAPASLSAQVVLFGVGDRPLRVPAAESLLGDHGLSPAIADDLAEVAVRDLACEGDIHASSAYRRQLARAMVRRAVLDAAVMFERNFDLESEGKTDATPA</sequence>
<dbReference type="EMBL" id="AZHW01000697">
    <property type="protein sequence ID" value="ETW97162.1"/>
    <property type="molecule type" value="Genomic_DNA"/>
</dbReference>
<gene>
    <name evidence="5" type="ORF">ETSY1_23720</name>
</gene>
<keyword evidence="6" id="KW-1185">Reference proteome</keyword>
<dbReference type="GO" id="GO:0016491">
    <property type="term" value="F:oxidoreductase activity"/>
    <property type="evidence" value="ECO:0007669"/>
    <property type="project" value="UniProtKB-KW"/>
</dbReference>
<dbReference type="PANTHER" id="PTHR42659">
    <property type="entry name" value="XANTHINE DEHYDROGENASE SUBUNIT C-RELATED"/>
    <property type="match status" value="1"/>
</dbReference>
<dbReference type="PANTHER" id="PTHR42659:SF2">
    <property type="entry name" value="XANTHINE DEHYDROGENASE SUBUNIT C-RELATED"/>
    <property type="match status" value="1"/>
</dbReference>
<dbReference type="Proteomes" id="UP000019141">
    <property type="component" value="Unassembled WGS sequence"/>
</dbReference>
<dbReference type="SMART" id="SM01092">
    <property type="entry name" value="CO_deh_flav_C"/>
    <property type="match status" value="1"/>
</dbReference>
<evidence type="ECO:0000313" key="6">
    <source>
        <dbReference type="Proteomes" id="UP000019141"/>
    </source>
</evidence>
<organism evidence="5 6">
    <name type="scientific">Entotheonella factor</name>
    <dbReference type="NCBI Taxonomy" id="1429438"/>
    <lineage>
        <taxon>Bacteria</taxon>
        <taxon>Pseudomonadati</taxon>
        <taxon>Nitrospinota/Tectimicrobiota group</taxon>
        <taxon>Candidatus Tectimicrobiota</taxon>
        <taxon>Candidatus Entotheonellia</taxon>
        <taxon>Candidatus Entotheonellales</taxon>
        <taxon>Candidatus Entotheonellaceae</taxon>
        <taxon>Candidatus Entotheonella</taxon>
    </lineage>
</organism>
<dbReference type="Gene3D" id="3.30.43.10">
    <property type="entry name" value="Uridine Diphospho-n-acetylenolpyruvylglucosamine Reductase, domain 2"/>
    <property type="match status" value="1"/>
</dbReference>
<name>W4LGN3_ENTF1</name>
<evidence type="ECO:0000313" key="5">
    <source>
        <dbReference type="EMBL" id="ETW97162.1"/>
    </source>
</evidence>
<reference evidence="5 6" key="1">
    <citation type="journal article" date="2014" name="Nature">
        <title>An environmental bacterial taxon with a large and distinct metabolic repertoire.</title>
        <authorList>
            <person name="Wilson M.C."/>
            <person name="Mori T."/>
            <person name="Ruckert C."/>
            <person name="Uria A.R."/>
            <person name="Helf M.J."/>
            <person name="Takada K."/>
            <person name="Gernert C."/>
            <person name="Steffens U.A."/>
            <person name="Heycke N."/>
            <person name="Schmitt S."/>
            <person name="Rinke C."/>
            <person name="Helfrich E.J."/>
            <person name="Brachmann A.O."/>
            <person name="Gurgui C."/>
            <person name="Wakimoto T."/>
            <person name="Kracht M."/>
            <person name="Crusemann M."/>
            <person name="Hentschel U."/>
            <person name="Abe I."/>
            <person name="Matsunaga S."/>
            <person name="Kalinowski J."/>
            <person name="Takeyama H."/>
            <person name="Piel J."/>
        </authorList>
    </citation>
    <scope>NUCLEOTIDE SEQUENCE [LARGE SCALE GENOMIC DNA]</scope>
    <source>
        <strain evidence="6">TSY1</strain>
    </source>
</reference>
<dbReference type="Pfam" id="PF03450">
    <property type="entry name" value="CO_deh_flav_C"/>
    <property type="match status" value="1"/>
</dbReference>
<dbReference type="AlphaFoldDB" id="W4LGN3"/>
<dbReference type="PROSITE" id="PS51387">
    <property type="entry name" value="FAD_PCMH"/>
    <property type="match status" value="1"/>
</dbReference>
<dbReference type="PATRIC" id="fig|1429438.4.peg.4558"/>
<evidence type="ECO:0000259" key="4">
    <source>
        <dbReference type="PROSITE" id="PS51387"/>
    </source>
</evidence>
<dbReference type="Gene3D" id="3.30.390.50">
    <property type="entry name" value="CO dehydrogenase flavoprotein, C-terminal domain"/>
    <property type="match status" value="1"/>
</dbReference>
<dbReference type="SUPFAM" id="SSF56176">
    <property type="entry name" value="FAD-binding/transporter-associated domain-like"/>
    <property type="match status" value="1"/>
</dbReference>
<evidence type="ECO:0000256" key="1">
    <source>
        <dbReference type="ARBA" id="ARBA00022630"/>
    </source>
</evidence>
<dbReference type="InterPro" id="IPR016166">
    <property type="entry name" value="FAD-bd_PCMH"/>
</dbReference>
<keyword evidence="1" id="KW-0285">Flavoprotein</keyword>
<feature type="domain" description="FAD-binding PCMH-type" evidence="4">
    <location>
        <begin position="1"/>
        <end position="177"/>
    </location>
</feature>
<dbReference type="InterPro" id="IPR036318">
    <property type="entry name" value="FAD-bd_PCMH-like_sf"/>
</dbReference>
<accession>W4LGN3</accession>
<dbReference type="InterPro" id="IPR036683">
    <property type="entry name" value="CO_DH_flav_C_dom_sf"/>
</dbReference>
<dbReference type="Gene3D" id="3.30.465.10">
    <property type="match status" value="1"/>
</dbReference>
<keyword evidence="2" id="KW-0274">FAD</keyword>
<evidence type="ECO:0000256" key="3">
    <source>
        <dbReference type="ARBA" id="ARBA00023002"/>
    </source>
</evidence>
<dbReference type="InterPro" id="IPR005107">
    <property type="entry name" value="CO_DH_flav_C"/>
</dbReference>
<protein>
    <recommendedName>
        <fullName evidence="4">FAD-binding PCMH-type domain-containing protein</fullName>
    </recommendedName>
</protein>
<dbReference type="InterPro" id="IPR002346">
    <property type="entry name" value="Mopterin_DH_FAD-bd"/>
</dbReference>
<dbReference type="GO" id="GO:0071949">
    <property type="term" value="F:FAD binding"/>
    <property type="evidence" value="ECO:0007669"/>
    <property type="project" value="InterPro"/>
</dbReference>
<dbReference type="HOGENOM" id="CLU_058050_3_0_7"/>
<dbReference type="InterPro" id="IPR016167">
    <property type="entry name" value="FAD-bd_PCMH_sub1"/>
</dbReference>
<dbReference type="InterPro" id="IPR016169">
    <property type="entry name" value="FAD-bd_PCMH_sub2"/>
</dbReference>